<sequence>MSSLQWDHTVHYINDLEQAVQTFTDNGLAAFPGGSHKLWGTHNALSYFGLNYVEFLAVENRDLAESADTANLVVKDAVKLLPEHEGFSRVAIRTDNIEQTASLLNQQGLKLSPVMDGRRLNRQGQWIEWRMLTIGGHFQGLVYPFVIQWKGTDEQRQQELKTAGIIRPHPAGAVEVRAAVFSVPDPVATAAHWSRILGLPVRNAGPWDGNSVSLAIGDKAFVFRQGTGEQMQELLLATDAPGLAGRTIRFGQADYVFTGIAT</sequence>
<dbReference type="EMBL" id="CP009287">
    <property type="protein sequence ID" value="AIQ67295.1"/>
    <property type="molecule type" value="Genomic_DNA"/>
</dbReference>
<dbReference type="PANTHER" id="PTHR40265:SF1">
    <property type="entry name" value="GLYOXALASE-LIKE DOMAIN-CONTAINING PROTEIN"/>
    <property type="match status" value="1"/>
</dbReference>
<dbReference type="AlphaFoldDB" id="A0A089M4I6"/>
<dbReference type="SUPFAM" id="SSF54593">
    <property type="entry name" value="Glyoxalase/Bleomycin resistance protein/Dihydroxybiphenyl dioxygenase"/>
    <property type="match status" value="1"/>
</dbReference>
<dbReference type="HOGENOM" id="CLU_094158_0_0_9"/>
<dbReference type="Gene3D" id="3.10.180.10">
    <property type="entry name" value="2,3-Dihydroxybiphenyl 1,2-Dioxygenase, domain 1"/>
    <property type="match status" value="1"/>
</dbReference>
<feature type="domain" description="Glyoxalase-like" evidence="1">
    <location>
        <begin position="6"/>
        <end position="196"/>
    </location>
</feature>
<evidence type="ECO:0000259" key="1">
    <source>
        <dbReference type="Pfam" id="PF13468"/>
    </source>
</evidence>
<evidence type="ECO:0000313" key="3">
    <source>
        <dbReference type="Proteomes" id="UP000029500"/>
    </source>
</evidence>
<organism evidence="2 3">
    <name type="scientific">Paenibacillus graminis</name>
    <dbReference type="NCBI Taxonomy" id="189425"/>
    <lineage>
        <taxon>Bacteria</taxon>
        <taxon>Bacillati</taxon>
        <taxon>Bacillota</taxon>
        <taxon>Bacilli</taxon>
        <taxon>Bacillales</taxon>
        <taxon>Paenibacillaceae</taxon>
        <taxon>Paenibacillus</taxon>
    </lineage>
</organism>
<name>A0A089M4I6_9BACL</name>
<dbReference type="eggNOG" id="COG0346">
    <property type="taxonomic scope" value="Bacteria"/>
</dbReference>
<dbReference type="KEGG" id="pgm:PGRAT_06300"/>
<dbReference type="InterPro" id="IPR025870">
    <property type="entry name" value="Glyoxalase-like_dom"/>
</dbReference>
<keyword evidence="3" id="KW-1185">Reference proteome</keyword>
<reference evidence="2 3" key="1">
    <citation type="submission" date="2014-08" db="EMBL/GenBank/DDBJ databases">
        <title>Comparative genomics of the Paenibacillus odorifer group.</title>
        <authorList>
            <person name="den Bakker H.C."/>
            <person name="Tsai Y.-C."/>
            <person name="Martin N."/>
            <person name="Korlach J."/>
            <person name="Wiedmann M."/>
        </authorList>
    </citation>
    <scope>NUCLEOTIDE SEQUENCE [LARGE SCALE GENOMIC DNA]</scope>
    <source>
        <strain evidence="2 3">DSM 15220</strain>
    </source>
</reference>
<dbReference type="InterPro" id="IPR029068">
    <property type="entry name" value="Glyas_Bleomycin-R_OHBP_Dase"/>
</dbReference>
<dbReference type="PANTHER" id="PTHR40265">
    <property type="entry name" value="BLL2707 PROTEIN"/>
    <property type="match status" value="1"/>
</dbReference>
<dbReference type="RefSeq" id="WP_025704087.1">
    <property type="nucleotide sequence ID" value="NZ_CP009287.1"/>
</dbReference>
<dbReference type="OrthoDB" id="9111355at2"/>
<accession>A0A089M4I6</accession>
<dbReference type="Pfam" id="PF13468">
    <property type="entry name" value="Glyoxalase_3"/>
    <property type="match status" value="1"/>
</dbReference>
<proteinExistence type="predicted"/>
<dbReference type="Proteomes" id="UP000029500">
    <property type="component" value="Chromosome"/>
</dbReference>
<gene>
    <name evidence="2" type="ORF">PGRAT_06300</name>
</gene>
<evidence type="ECO:0000313" key="2">
    <source>
        <dbReference type="EMBL" id="AIQ67295.1"/>
    </source>
</evidence>
<protein>
    <recommendedName>
        <fullName evidence="1">Glyoxalase-like domain-containing protein</fullName>
    </recommendedName>
</protein>
<dbReference type="STRING" id="189425.PGRAT_06300"/>